<evidence type="ECO:0000313" key="2">
    <source>
        <dbReference type="EMBL" id="EMI15399.1"/>
    </source>
</evidence>
<name>M5RN48_9BACT</name>
<proteinExistence type="predicted"/>
<feature type="region of interest" description="Disordered" evidence="1">
    <location>
        <begin position="1066"/>
        <end position="1135"/>
    </location>
</feature>
<organism evidence="2 3">
    <name type="scientific">Rhodopirellula maiorica SM1</name>
    <dbReference type="NCBI Taxonomy" id="1265738"/>
    <lineage>
        <taxon>Bacteria</taxon>
        <taxon>Pseudomonadati</taxon>
        <taxon>Planctomycetota</taxon>
        <taxon>Planctomycetia</taxon>
        <taxon>Pirellulales</taxon>
        <taxon>Pirellulaceae</taxon>
        <taxon>Novipirellula</taxon>
    </lineage>
</organism>
<evidence type="ECO:0000313" key="3">
    <source>
        <dbReference type="Proteomes" id="UP000011991"/>
    </source>
</evidence>
<evidence type="ECO:0000256" key="1">
    <source>
        <dbReference type="SAM" id="MobiDB-lite"/>
    </source>
</evidence>
<comment type="caution">
    <text evidence="2">The sequence shown here is derived from an EMBL/GenBank/DDBJ whole genome shotgun (WGS) entry which is preliminary data.</text>
</comment>
<keyword evidence="3" id="KW-1185">Reference proteome</keyword>
<accession>M5RN48</accession>
<sequence>MNSDRRLSAAARHAIDRLCHWARRVRSRSDTSCRAATMVPLPIRHARGYRPMLRPLEPRLVLNATAELSGLGELLITGTAAADTVQLQVTGDGSLQLRDEINQIIPITNHPGNPNDPLAAAAVTSGQIVVRLGGGDDTFTAELPSNLSVTVVDGDGSDTTELTFTDRGPVGTATHSIDSESITLVQDSTTVSLSDDHLVLTGDVSIGTINDDSLIDVGTGRFDVDGRLILSGSVDFIGSGGSVDLQDAVVTSNADNVDLSFDLGTQPTATLAFGDTDASGGRLLTNLNFIDTAADSLQNSSIEISGNLVVQNQVNAIQIGEVVDAENIDLETSSDVSLGLVNATLGELSIAATGNVVVNGTASIDNALAINANGGNVDLSMLSLSTTSGGDIFAIDNATSVTLGNVDAADANVLIGQSGIVQGDVTQSDTTRLNINQLSIRTNGMIELTSADNDIAVAESLDANGDITLVDSANGLDVRQIRSSEGNVELQSTASGFALLISGAIATSGGEVRITAAEQIRMRETAAINAGDGTIRIDAQGDVTLGALVTTNATENAVRIQSFGGAVQDTGDTGIDIDANFGRATITAATGVGDGNPIELRVAEFAASVTGTGAILVVEQDSLRLVDLETFDGEIKVTASDSIVIEDERPEQTNGDFQVTPRLVAGGAGGRIFLDAGNDDGDRLRIGNGVALVASQSSIGAVQLDANAIEFGEQIEIRTGGDIGVARVFSPRPVLPADLATSDSSDPAQPDDAIFDPADAAFYDTASIVTDRLTQALGNGGAGVLTIGVGHVGEQGLTLNIDWGGEFQRFQQVDLLAGGELHPIEHAYTEQDILESRLNGRTSATDPLEVRFSVRHHESIIVTGNSVTQGSAETEQVQSGVISATDNDNPLRPDLDETIIQNTVADNATLLHVNGQAQFIIPSLTIPVAFFPVRNVIPEPETLEIFVRLESTVDQINTNLQTSEAARGSAVVRDEYFQIRVISPDPEGDDLAAPKRLQDTILEGDNLKRLFAKLPDGRYVIEYVLGDGNERIIIQADVRNGEAIDLGDELDGGYLKLKMLDLVPQDTTTPEQSDAPAGEEASERDPLEPDNGDGDNDVSALDRGMRRRVEGANAVVKHAGDNTESQPTTGLATAADDRLTKAARFARLARSQF</sequence>
<protein>
    <submittedName>
        <fullName evidence="2">Uncharacterized protein</fullName>
    </submittedName>
</protein>
<dbReference type="PATRIC" id="fig|1265738.3.peg.7661"/>
<dbReference type="RefSeq" id="WP_008709358.1">
    <property type="nucleotide sequence ID" value="NZ_ANOG01001100.1"/>
</dbReference>
<gene>
    <name evidence="2" type="ORF">RMSM_07677</name>
</gene>
<reference evidence="2 3" key="1">
    <citation type="journal article" date="2013" name="Mar. Genomics">
        <title>Expression of sulfatases in Rhodopirellula baltica and the diversity of sulfatases in the genus Rhodopirellula.</title>
        <authorList>
            <person name="Wegner C.E."/>
            <person name="Richter-Heitmann T."/>
            <person name="Klindworth A."/>
            <person name="Klockow C."/>
            <person name="Richter M."/>
            <person name="Achstetter T."/>
            <person name="Glockner F.O."/>
            <person name="Harder J."/>
        </authorList>
    </citation>
    <scope>NUCLEOTIDE SEQUENCE [LARGE SCALE GENOMIC DNA]</scope>
    <source>
        <strain evidence="2 3">SM1</strain>
    </source>
</reference>
<dbReference type="OrthoDB" id="230391at2"/>
<dbReference type="EMBL" id="ANOG01001100">
    <property type="protein sequence ID" value="EMI15399.1"/>
    <property type="molecule type" value="Genomic_DNA"/>
</dbReference>
<dbReference type="AlphaFoldDB" id="M5RN48"/>
<feature type="compositionally biased region" description="Polar residues" evidence="1">
    <location>
        <begin position="1122"/>
        <end position="1131"/>
    </location>
</feature>
<dbReference type="Proteomes" id="UP000011991">
    <property type="component" value="Unassembled WGS sequence"/>
</dbReference>